<dbReference type="PaxDb" id="6239-F52H2.1"/>
<feature type="compositionally biased region" description="Basic residues" evidence="1">
    <location>
        <begin position="558"/>
        <end position="571"/>
    </location>
</feature>
<dbReference type="OrthoDB" id="5877813at2759"/>
<dbReference type="EMBL" id="BX284606">
    <property type="protein sequence ID" value="CCD71656.2"/>
    <property type="molecule type" value="Genomic_DNA"/>
</dbReference>
<gene>
    <name evidence="2" type="ORF">CELE_F52H2.1</name>
    <name evidence="2 4" type="ORF">F52H2.1</name>
</gene>
<dbReference type="FunCoup" id="Q7Z131">
    <property type="interactions" value="873"/>
</dbReference>
<evidence type="ECO:0000313" key="2">
    <source>
        <dbReference type="EMBL" id="CCD71656.2"/>
    </source>
</evidence>
<feature type="compositionally biased region" description="Basic and acidic residues" evidence="1">
    <location>
        <begin position="572"/>
        <end position="586"/>
    </location>
</feature>
<proteinExistence type="predicted"/>
<dbReference type="AlphaFoldDB" id="Q7Z131"/>
<protein>
    <submittedName>
        <fullName evidence="2">JmjC domain-containing protein</fullName>
    </submittedName>
</protein>
<keyword evidence="3" id="KW-1185">Reference proteome</keyword>
<evidence type="ECO:0000313" key="4">
    <source>
        <dbReference type="WormBase" id="F52H2.1"/>
    </source>
</evidence>
<dbReference type="WormBase" id="F52H2.1">
    <property type="protein sequence ID" value="CE53405"/>
    <property type="gene ID" value="WBGene00018714"/>
</dbReference>
<name>Q7Z131_CAEEL</name>
<dbReference type="UCSC" id="F52H2.1">
    <property type="organism name" value="c. elegans"/>
</dbReference>
<dbReference type="InParanoid" id="Q7Z131"/>
<dbReference type="HOGENOM" id="CLU_427759_0_0_1"/>
<sequence length="586" mass="67330">MESEPSPQSEIDAQHQANLALLQALDPVAFKKFDFECDTILQRLPTGMKPEDTIESHKERCVEEMTETHQFETMELANKFIKHRFADFRLEEENAEHKLYICPHGQHEQCVGYAKLFLNLGVNIVRVCFGHYGHESTIGQYRFTGIQFATIRLFSDFYWKKVIGPEWNVHNIVYCFKHWYDDSHALHYLSIYDLRAIALELGKPDAVRVQLPNGVYHAVRMTTVEDLNQFTHRTPSNQFQPCHADVNELSLGASSQKEEGTSGPPQVLDEDGEPFTPTPENVRHEISESQDAPGNVTHDWFSEGANSQQVTTMWVNIHNHATELKNIAFLKMLTPNCTEEVFNDAQQIFEMLNQAAEIAHKMNEKIREANGDMSRMPVLEPPPTFSICLDDPVFRELYPLHLQNYVYPVQQLVNEEDDCAPNPLVAPNGSTVRPVGDLFSQPPVPSFLQQLWLNANPESGPTAAEIAEQDFENYEKARKSGGNIWAMPLPRRTFIPSRLRYATGIDLNRKLQEMREREHQAIAEEIRKLTLSEFRLNNVEVPQEEEEPPADPKTESKNKKKKNAKRNKKNKAKELQKEQPLRHRDP</sequence>
<accession>Q7Z131</accession>
<evidence type="ECO:0000313" key="3">
    <source>
        <dbReference type="Proteomes" id="UP000001940"/>
    </source>
</evidence>
<evidence type="ECO:0000256" key="1">
    <source>
        <dbReference type="SAM" id="MobiDB-lite"/>
    </source>
</evidence>
<dbReference type="eggNOG" id="ENOG502THEN">
    <property type="taxonomic scope" value="Eukaryota"/>
</dbReference>
<organism evidence="2 3">
    <name type="scientific">Caenorhabditis elegans</name>
    <dbReference type="NCBI Taxonomy" id="6239"/>
    <lineage>
        <taxon>Eukaryota</taxon>
        <taxon>Metazoa</taxon>
        <taxon>Ecdysozoa</taxon>
        <taxon>Nematoda</taxon>
        <taxon>Chromadorea</taxon>
        <taxon>Rhabditida</taxon>
        <taxon>Rhabditina</taxon>
        <taxon>Rhabditomorpha</taxon>
        <taxon>Rhabditoidea</taxon>
        <taxon>Rhabditidae</taxon>
        <taxon>Peloderinae</taxon>
        <taxon>Caenorhabditis</taxon>
    </lineage>
</organism>
<dbReference type="Bgee" id="WBGene00018714">
    <property type="expression patterns" value="Expressed in pharyngeal muscle cell (C elegans) and 3 other cell types or tissues"/>
</dbReference>
<feature type="region of interest" description="Disordered" evidence="1">
    <location>
        <begin position="253"/>
        <end position="275"/>
    </location>
</feature>
<reference evidence="2 3" key="1">
    <citation type="journal article" date="1998" name="Science">
        <title>Genome sequence of the nematode C. elegans: a platform for investigating biology.</title>
        <authorList>
            <consortium name="The C. elegans sequencing consortium"/>
            <person name="Sulson J.E."/>
            <person name="Waterston R."/>
        </authorList>
    </citation>
    <scope>NUCLEOTIDE SEQUENCE [LARGE SCALE GENOMIC DNA]</scope>
    <source>
        <strain evidence="2 3">Bristol N2</strain>
    </source>
</reference>
<feature type="region of interest" description="Disordered" evidence="1">
    <location>
        <begin position="539"/>
        <end position="586"/>
    </location>
</feature>
<dbReference type="Proteomes" id="UP000001940">
    <property type="component" value="Chromosome X"/>
</dbReference>
<dbReference type="AGR" id="WB:WBGene00018714"/>